<sequence length="95" mass="10767">MNYTETKVSMKRPKGVVSHVDLFAAFHRKYLDTLLGRRAENKQKAEAERNAILDANARGEADLLTAVFVIGGFLALMFFFLLIAIERHQRKLASD</sequence>
<gene>
    <name evidence="2" type="ORF">WG900_16460</name>
</gene>
<evidence type="ECO:0000256" key="1">
    <source>
        <dbReference type="SAM" id="Phobius"/>
    </source>
</evidence>
<comment type="caution">
    <text evidence="2">The sequence shown here is derived from an EMBL/GenBank/DDBJ whole genome shotgun (WGS) entry which is preliminary data.</text>
</comment>
<keyword evidence="1" id="KW-0812">Transmembrane</keyword>
<evidence type="ECO:0000313" key="3">
    <source>
        <dbReference type="Proteomes" id="UP001379235"/>
    </source>
</evidence>
<keyword evidence="1" id="KW-1133">Transmembrane helix</keyword>
<proteinExistence type="predicted"/>
<keyword evidence="3" id="KW-1185">Reference proteome</keyword>
<keyword evidence="1" id="KW-0472">Membrane</keyword>
<evidence type="ECO:0000313" key="2">
    <source>
        <dbReference type="EMBL" id="MEJ6011508.1"/>
    </source>
</evidence>
<reference evidence="2 3" key="1">
    <citation type="submission" date="2024-03" db="EMBL/GenBank/DDBJ databases">
        <authorList>
            <person name="Jo J.-H."/>
        </authorList>
    </citation>
    <scope>NUCLEOTIDE SEQUENCE [LARGE SCALE GENOMIC DNA]</scope>
    <source>
        <strain evidence="2 3">AS3R-12</strain>
    </source>
</reference>
<accession>A0ABU8SC11</accession>
<feature type="transmembrane region" description="Helical" evidence="1">
    <location>
        <begin position="63"/>
        <end position="85"/>
    </location>
</feature>
<dbReference type="Proteomes" id="UP001379235">
    <property type="component" value="Unassembled WGS sequence"/>
</dbReference>
<dbReference type="RefSeq" id="WP_339968832.1">
    <property type="nucleotide sequence ID" value="NZ_JBBHJY010000009.1"/>
</dbReference>
<organism evidence="2 3">
    <name type="scientific">Novosphingobium aquae</name>
    <dbReference type="NCBI Taxonomy" id="3133435"/>
    <lineage>
        <taxon>Bacteria</taxon>
        <taxon>Pseudomonadati</taxon>
        <taxon>Pseudomonadota</taxon>
        <taxon>Alphaproteobacteria</taxon>
        <taxon>Sphingomonadales</taxon>
        <taxon>Sphingomonadaceae</taxon>
        <taxon>Novosphingobium</taxon>
    </lineage>
</organism>
<dbReference type="EMBL" id="JBBHJY010000009">
    <property type="protein sequence ID" value="MEJ6011508.1"/>
    <property type="molecule type" value="Genomic_DNA"/>
</dbReference>
<protein>
    <submittedName>
        <fullName evidence="2">Uncharacterized protein</fullName>
    </submittedName>
</protein>
<name>A0ABU8SC11_9SPHN</name>